<dbReference type="GO" id="GO:0004518">
    <property type="term" value="F:nuclease activity"/>
    <property type="evidence" value="ECO:0007669"/>
    <property type="project" value="UniProtKB-KW"/>
</dbReference>
<evidence type="ECO:0000256" key="1">
    <source>
        <dbReference type="ARBA" id="ARBA00001968"/>
    </source>
</evidence>
<comment type="similarity">
    <text evidence="3">Belongs to the HARBI1 family.</text>
</comment>
<dbReference type="HOGENOM" id="CLU_018552_13_1_1"/>
<keyword evidence="6" id="KW-0378">Hydrolase</keyword>
<evidence type="ECO:0000259" key="8">
    <source>
        <dbReference type="Pfam" id="PF13359"/>
    </source>
</evidence>
<accession>D2A2Q7</accession>
<proteinExistence type="inferred from homology"/>
<sequence>MKICLRYLADPGFQKGIGEELGVEQSTVSRTVKYVVQKIIEQTANWIQFPASNQKNCGKANIGFPLQLVDCTHVEIEKPKNHGDEYINRKGKPTINVQATCDAREIFTSVEVSWPGSVHDSRIWKNSEIRQIMMRSTNTVLMGDDGYGIEPWLMTPFPNPNDNTKKRYNKIFKKERVIIERCFGQVKRRFPILKYVCRVKLENISNIIIACFVLHNIAKMLGDADFEEDEELEEENEDPPELRNFEDENIRIRGQEVRQNLAELIYNNDY</sequence>
<dbReference type="GO" id="GO:0046872">
    <property type="term" value="F:metal ion binding"/>
    <property type="evidence" value="ECO:0007669"/>
    <property type="project" value="UniProtKB-KW"/>
</dbReference>
<dbReference type="GO" id="GO:0005634">
    <property type="term" value="C:nucleus"/>
    <property type="evidence" value="ECO:0007669"/>
    <property type="project" value="UniProtKB-SubCell"/>
</dbReference>
<evidence type="ECO:0000256" key="5">
    <source>
        <dbReference type="ARBA" id="ARBA00022723"/>
    </source>
</evidence>
<evidence type="ECO:0000256" key="6">
    <source>
        <dbReference type="ARBA" id="ARBA00022801"/>
    </source>
</evidence>
<dbReference type="InterPro" id="IPR045249">
    <property type="entry name" value="HARBI1-like"/>
</dbReference>
<evidence type="ECO:0000256" key="4">
    <source>
        <dbReference type="ARBA" id="ARBA00022722"/>
    </source>
</evidence>
<evidence type="ECO:0000313" key="9">
    <source>
        <dbReference type="EMBL" id="EFA01471.1"/>
    </source>
</evidence>
<keyword evidence="10" id="KW-1185">Reference proteome</keyword>
<dbReference type="PANTHER" id="PTHR22930">
    <property type="match status" value="1"/>
</dbReference>
<dbReference type="Proteomes" id="UP000007266">
    <property type="component" value="Linkage group 4"/>
</dbReference>
<dbReference type="InterPro" id="IPR027806">
    <property type="entry name" value="HARBI1_dom"/>
</dbReference>
<reference evidence="9 10" key="1">
    <citation type="journal article" date="2008" name="Nature">
        <title>The genome of the model beetle and pest Tribolium castaneum.</title>
        <authorList>
            <consortium name="Tribolium Genome Sequencing Consortium"/>
            <person name="Richards S."/>
            <person name="Gibbs R.A."/>
            <person name="Weinstock G.M."/>
            <person name="Brown S.J."/>
            <person name="Denell R."/>
            <person name="Beeman R.W."/>
            <person name="Gibbs R."/>
            <person name="Beeman R.W."/>
            <person name="Brown S.J."/>
            <person name="Bucher G."/>
            <person name="Friedrich M."/>
            <person name="Grimmelikhuijzen C.J."/>
            <person name="Klingler M."/>
            <person name="Lorenzen M."/>
            <person name="Richards S."/>
            <person name="Roth S."/>
            <person name="Schroder R."/>
            <person name="Tautz D."/>
            <person name="Zdobnov E.M."/>
            <person name="Muzny D."/>
            <person name="Gibbs R.A."/>
            <person name="Weinstock G.M."/>
            <person name="Attaway T."/>
            <person name="Bell S."/>
            <person name="Buhay C.J."/>
            <person name="Chandrabose M.N."/>
            <person name="Chavez D."/>
            <person name="Clerk-Blankenburg K.P."/>
            <person name="Cree A."/>
            <person name="Dao M."/>
            <person name="Davis C."/>
            <person name="Chacko J."/>
            <person name="Dinh H."/>
            <person name="Dugan-Rocha S."/>
            <person name="Fowler G."/>
            <person name="Garner T.T."/>
            <person name="Garnes J."/>
            <person name="Gnirke A."/>
            <person name="Hawes A."/>
            <person name="Hernandez J."/>
            <person name="Hines S."/>
            <person name="Holder M."/>
            <person name="Hume J."/>
            <person name="Jhangiani S.N."/>
            <person name="Joshi V."/>
            <person name="Khan Z.M."/>
            <person name="Jackson L."/>
            <person name="Kovar C."/>
            <person name="Kowis A."/>
            <person name="Lee S."/>
            <person name="Lewis L.R."/>
            <person name="Margolis J."/>
            <person name="Morgan M."/>
            <person name="Nazareth L.V."/>
            <person name="Nguyen N."/>
            <person name="Okwuonu G."/>
            <person name="Parker D."/>
            <person name="Richards S."/>
            <person name="Ruiz S.J."/>
            <person name="Santibanez J."/>
            <person name="Savard J."/>
            <person name="Scherer S.E."/>
            <person name="Schneider B."/>
            <person name="Sodergren E."/>
            <person name="Tautz D."/>
            <person name="Vattahil S."/>
            <person name="Villasana D."/>
            <person name="White C.S."/>
            <person name="Wright R."/>
            <person name="Park Y."/>
            <person name="Beeman R.W."/>
            <person name="Lord J."/>
            <person name="Oppert B."/>
            <person name="Lorenzen M."/>
            <person name="Brown S."/>
            <person name="Wang L."/>
            <person name="Savard J."/>
            <person name="Tautz D."/>
            <person name="Richards S."/>
            <person name="Weinstock G."/>
            <person name="Gibbs R.A."/>
            <person name="Liu Y."/>
            <person name="Worley K."/>
            <person name="Weinstock G."/>
            <person name="Elsik C.G."/>
            <person name="Reese J.T."/>
            <person name="Elhaik E."/>
            <person name="Landan G."/>
            <person name="Graur D."/>
            <person name="Arensburger P."/>
            <person name="Atkinson P."/>
            <person name="Beeman R.W."/>
            <person name="Beidler J."/>
            <person name="Brown S.J."/>
            <person name="Demuth J.P."/>
            <person name="Drury D.W."/>
            <person name="Du Y.Z."/>
            <person name="Fujiwara H."/>
            <person name="Lorenzen M."/>
            <person name="Maselli V."/>
            <person name="Osanai M."/>
            <person name="Park Y."/>
            <person name="Robertson H.M."/>
            <person name="Tu Z."/>
            <person name="Wang J.J."/>
            <person name="Wang S."/>
            <person name="Richards S."/>
            <person name="Song H."/>
            <person name="Zhang L."/>
            <person name="Sodergren E."/>
            <person name="Werner D."/>
            <person name="Stanke M."/>
            <person name="Morgenstern B."/>
            <person name="Solovyev V."/>
            <person name="Kosarev P."/>
            <person name="Brown G."/>
            <person name="Chen H.C."/>
            <person name="Ermolaeva O."/>
            <person name="Hlavina W."/>
            <person name="Kapustin Y."/>
            <person name="Kiryutin B."/>
            <person name="Kitts P."/>
            <person name="Maglott D."/>
            <person name="Pruitt K."/>
            <person name="Sapojnikov V."/>
            <person name="Souvorov A."/>
            <person name="Mackey A.J."/>
            <person name="Waterhouse R.M."/>
            <person name="Wyder S."/>
            <person name="Zdobnov E.M."/>
            <person name="Zdobnov E.M."/>
            <person name="Wyder S."/>
            <person name="Kriventseva E.V."/>
            <person name="Kadowaki T."/>
            <person name="Bork P."/>
            <person name="Aranda M."/>
            <person name="Bao R."/>
            <person name="Beermann A."/>
            <person name="Berns N."/>
            <person name="Bolognesi R."/>
            <person name="Bonneton F."/>
            <person name="Bopp D."/>
            <person name="Brown S.J."/>
            <person name="Bucher G."/>
            <person name="Butts T."/>
            <person name="Chaumot A."/>
            <person name="Denell R.E."/>
            <person name="Ferrier D.E."/>
            <person name="Friedrich M."/>
            <person name="Gordon C.M."/>
            <person name="Jindra M."/>
            <person name="Klingler M."/>
            <person name="Lan Q."/>
            <person name="Lattorff H.M."/>
            <person name="Laudet V."/>
            <person name="von Levetsow C."/>
            <person name="Liu Z."/>
            <person name="Lutz R."/>
            <person name="Lynch J.A."/>
            <person name="da Fonseca R.N."/>
            <person name="Posnien N."/>
            <person name="Reuter R."/>
            <person name="Roth S."/>
            <person name="Savard J."/>
            <person name="Schinko J.B."/>
            <person name="Schmitt C."/>
            <person name="Schoppmeier M."/>
            <person name="Schroder R."/>
            <person name="Shippy T.D."/>
            <person name="Simonnet F."/>
            <person name="Marques-Souza H."/>
            <person name="Tautz D."/>
            <person name="Tomoyasu Y."/>
            <person name="Trauner J."/>
            <person name="Van der Zee M."/>
            <person name="Vervoort M."/>
            <person name="Wittkopp N."/>
            <person name="Wimmer E.A."/>
            <person name="Yang X."/>
            <person name="Jones A.K."/>
            <person name="Sattelle D.B."/>
            <person name="Ebert P.R."/>
            <person name="Nelson D."/>
            <person name="Scott J.G."/>
            <person name="Beeman R.W."/>
            <person name="Muthukrishnan S."/>
            <person name="Kramer K.J."/>
            <person name="Arakane Y."/>
            <person name="Beeman R.W."/>
            <person name="Zhu Q."/>
            <person name="Hogenkamp D."/>
            <person name="Dixit R."/>
            <person name="Oppert B."/>
            <person name="Jiang H."/>
            <person name="Zou Z."/>
            <person name="Marshall J."/>
            <person name="Elpidina E."/>
            <person name="Vinokurov K."/>
            <person name="Oppert C."/>
            <person name="Zou Z."/>
            <person name="Evans J."/>
            <person name="Lu Z."/>
            <person name="Zhao P."/>
            <person name="Sumathipala N."/>
            <person name="Altincicek B."/>
            <person name="Vilcinskas A."/>
            <person name="Williams M."/>
            <person name="Hultmark D."/>
            <person name="Hetru C."/>
            <person name="Jiang H."/>
            <person name="Grimmelikhuijzen C.J."/>
            <person name="Hauser F."/>
            <person name="Cazzamali G."/>
            <person name="Williamson M."/>
            <person name="Park Y."/>
            <person name="Li B."/>
            <person name="Tanaka Y."/>
            <person name="Predel R."/>
            <person name="Neupert S."/>
            <person name="Schachtner J."/>
            <person name="Verleyen P."/>
            <person name="Raible F."/>
            <person name="Bork P."/>
            <person name="Friedrich M."/>
            <person name="Walden K.K."/>
            <person name="Robertson H.M."/>
            <person name="Angeli S."/>
            <person name="Foret S."/>
            <person name="Bucher G."/>
            <person name="Schuetz S."/>
            <person name="Maleszka R."/>
            <person name="Wimmer E.A."/>
            <person name="Beeman R.W."/>
            <person name="Lorenzen M."/>
            <person name="Tomoyasu Y."/>
            <person name="Miller S.C."/>
            <person name="Grossmann D."/>
            <person name="Bucher G."/>
        </authorList>
    </citation>
    <scope>NUCLEOTIDE SEQUENCE [LARGE SCALE GENOMIC DNA]</scope>
    <source>
        <strain evidence="9 10">Georgia GA2</strain>
    </source>
</reference>
<dbReference type="Pfam" id="PF13359">
    <property type="entry name" value="DDE_Tnp_4"/>
    <property type="match status" value="1"/>
</dbReference>
<evidence type="ECO:0000256" key="3">
    <source>
        <dbReference type="ARBA" id="ARBA00006958"/>
    </source>
</evidence>
<dbReference type="AlphaFoldDB" id="D2A2Q7"/>
<dbReference type="InParanoid" id="D2A2Q7"/>
<organism evidence="9 10">
    <name type="scientific">Tribolium castaneum</name>
    <name type="common">Red flour beetle</name>
    <dbReference type="NCBI Taxonomy" id="7070"/>
    <lineage>
        <taxon>Eukaryota</taxon>
        <taxon>Metazoa</taxon>
        <taxon>Ecdysozoa</taxon>
        <taxon>Arthropoda</taxon>
        <taxon>Hexapoda</taxon>
        <taxon>Insecta</taxon>
        <taxon>Pterygota</taxon>
        <taxon>Neoptera</taxon>
        <taxon>Endopterygota</taxon>
        <taxon>Coleoptera</taxon>
        <taxon>Polyphaga</taxon>
        <taxon>Cucujiformia</taxon>
        <taxon>Tenebrionidae</taxon>
        <taxon>Tenebrionidae incertae sedis</taxon>
        <taxon>Tribolium</taxon>
    </lineage>
</organism>
<evidence type="ECO:0000256" key="7">
    <source>
        <dbReference type="ARBA" id="ARBA00023242"/>
    </source>
</evidence>
<comment type="cofactor">
    <cofactor evidence="1">
        <name>a divalent metal cation</name>
        <dbReference type="ChEBI" id="CHEBI:60240"/>
    </cofactor>
</comment>
<reference evidence="9 10" key="2">
    <citation type="journal article" date="2010" name="Nucleic Acids Res.">
        <title>BeetleBase in 2010: revisions to provide comprehensive genomic information for Tribolium castaneum.</title>
        <authorList>
            <person name="Kim H.S."/>
            <person name="Murphy T."/>
            <person name="Xia J."/>
            <person name="Caragea D."/>
            <person name="Park Y."/>
            <person name="Beeman R.W."/>
            <person name="Lorenzen M.D."/>
            <person name="Butcher S."/>
            <person name="Manak J.R."/>
            <person name="Brown S.J."/>
        </authorList>
    </citation>
    <scope>GENOME REANNOTATION</scope>
    <source>
        <strain evidence="9 10">Georgia GA2</strain>
    </source>
</reference>
<feature type="domain" description="DDE Tnp4" evidence="8">
    <location>
        <begin position="69"/>
        <end position="216"/>
    </location>
</feature>
<comment type="subcellular location">
    <subcellularLocation>
        <location evidence="2">Nucleus</location>
    </subcellularLocation>
</comment>
<keyword evidence="4" id="KW-0540">Nuclease</keyword>
<dbReference type="GO" id="GO:0016787">
    <property type="term" value="F:hydrolase activity"/>
    <property type="evidence" value="ECO:0007669"/>
    <property type="project" value="UniProtKB-KW"/>
</dbReference>
<protein>
    <submittedName>
        <fullName evidence="9">Nuclease HARBI1-like Protein</fullName>
    </submittedName>
</protein>
<gene>
    <name evidence="9" type="primary">GLEAN_07020</name>
    <name evidence="9" type="ORF">TcasGA2_TC007020</name>
</gene>
<evidence type="ECO:0000256" key="2">
    <source>
        <dbReference type="ARBA" id="ARBA00004123"/>
    </source>
</evidence>
<dbReference type="PhylomeDB" id="D2A2Q7"/>
<dbReference type="eggNOG" id="KOG4585">
    <property type="taxonomic scope" value="Eukaryota"/>
</dbReference>
<name>D2A2Q7_TRICA</name>
<dbReference type="PANTHER" id="PTHR22930:SF250">
    <property type="entry name" value="NUCLEASE HARBI1-LIKE PROTEIN"/>
    <property type="match status" value="1"/>
</dbReference>
<keyword evidence="7" id="KW-0539">Nucleus</keyword>
<evidence type="ECO:0000313" key="10">
    <source>
        <dbReference type="Proteomes" id="UP000007266"/>
    </source>
</evidence>
<dbReference type="OMA" id="EMHERYC"/>
<keyword evidence="5" id="KW-0479">Metal-binding</keyword>
<dbReference type="EMBL" id="KQ971339">
    <property type="protein sequence ID" value="EFA01471.1"/>
    <property type="molecule type" value="Genomic_DNA"/>
</dbReference>